<reference evidence="1 3" key="1">
    <citation type="journal article" date="2020" name="Stud. Mycol.">
        <title>101 Dothideomycetes genomes: a test case for predicting lifestyles and emergence of pathogens.</title>
        <authorList>
            <person name="Haridas S."/>
            <person name="Albert R."/>
            <person name="Binder M."/>
            <person name="Bloem J."/>
            <person name="Labutti K."/>
            <person name="Salamov A."/>
            <person name="Andreopoulos B."/>
            <person name="Baker S."/>
            <person name="Barry K."/>
            <person name="Bills G."/>
            <person name="Bluhm B."/>
            <person name="Cannon C."/>
            <person name="Castanera R."/>
            <person name="Culley D."/>
            <person name="Daum C."/>
            <person name="Ezra D."/>
            <person name="Gonzalez J."/>
            <person name="Henrissat B."/>
            <person name="Kuo A."/>
            <person name="Liang C."/>
            <person name="Lipzen A."/>
            <person name="Lutzoni F."/>
            <person name="Magnuson J."/>
            <person name="Mondo S."/>
            <person name="Nolan M."/>
            <person name="Ohm R."/>
            <person name="Pangilinan J."/>
            <person name="Park H.-J."/>
            <person name="Ramirez L."/>
            <person name="Alfaro M."/>
            <person name="Sun H."/>
            <person name="Tritt A."/>
            <person name="Yoshinaga Y."/>
            <person name="Zwiers L.-H."/>
            <person name="Turgeon B."/>
            <person name="Goodwin S."/>
            <person name="Spatafora J."/>
            <person name="Crous P."/>
            <person name="Grigoriev I."/>
        </authorList>
    </citation>
    <scope>NUCLEOTIDE SEQUENCE</scope>
    <source>
        <strain evidence="1 3">CBS 304.34</strain>
    </source>
</reference>
<evidence type="ECO:0000313" key="1">
    <source>
        <dbReference type="EMBL" id="KAF2814393.1"/>
    </source>
</evidence>
<reference evidence="3" key="2">
    <citation type="submission" date="2020-04" db="EMBL/GenBank/DDBJ databases">
        <authorList>
            <consortium name="NCBI Genome Project"/>
        </authorList>
    </citation>
    <scope>NUCLEOTIDE SEQUENCE</scope>
    <source>
        <strain evidence="3">CBS 304.34</strain>
    </source>
</reference>
<evidence type="ECO:0000313" key="3">
    <source>
        <dbReference type="RefSeq" id="XP_033581357.1"/>
    </source>
</evidence>
<protein>
    <submittedName>
        <fullName evidence="1 3">Uncharacterized protein</fullName>
    </submittedName>
</protein>
<dbReference type="OrthoDB" id="3227168at2759"/>
<reference evidence="3" key="3">
    <citation type="submission" date="2025-04" db="UniProtKB">
        <authorList>
            <consortium name="RefSeq"/>
        </authorList>
    </citation>
    <scope>IDENTIFICATION</scope>
    <source>
        <strain evidence="3">CBS 304.34</strain>
    </source>
</reference>
<proteinExistence type="predicted"/>
<accession>A0A6A6Z118</accession>
<organism evidence="1">
    <name type="scientific">Mytilinidion resinicola</name>
    <dbReference type="NCBI Taxonomy" id="574789"/>
    <lineage>
        <taxon>Eukaryota</taxon>
        <taxon>Fungi</taxon>
        <taxon>Dikarya</taxon>
        <taxon>Ascomycota</taxon>
        <taxon>Pezizomycotina</taxon>
        <taxon>Dothideomycetes</taxon>
        <taxon>Pleosporomycetidae</taxon>
        <taxon>Mytilinidiales</taxon>
        <taxon>Mytilinidiaceae</taxon>
        <taxon>Mytilinidion</taxon>
    </lineage>
</organism>
<dbReference type="GeneID" id="54466018"/>
<gene>
    <name evidence="1 3" type="ORF">BDZ99DRAFT_516987</name>
</gene>
<dbReference type="EMBL" id="MU003695">
    <property type="protein sequence ID" value="KAF2814393.1"/>
    <property type="molecule type" value="Genomic_DNA"/>
</dbReference>
<dbReference type="AlphaFoldDB" id="A0A6A6Z118"/>
<sequence>MDTAAAIAISSLVIAILALWAAIAQVNIQASVEARRKGKTDKLALGEWAIKWPQTKAFVFKALSIIYLPSPFGDPQVLAVPFITVGALEDCFRHEQARSKRGAIERRIKRRLVKSATQAITTGGGRFTGRMYAVRSTTRKRSEACWADAMDMCGITRKDWPLMTGASALACDGAIRPASAVTNLHSLWGFARVMDLRTVEIKGTRITMTNGGASIYLDQYAGVDRPTKLAHFSGSPNGRYSIVEEMSQHTGESIYADAVWSDGFVPLPSRLEPNHAAVAIKAVGKRRVIWPSSIKVPMLDRNDPASDEKFSSWASQFLADYGICQFSPNRVSYAQLIETDEPAVISCIRTYPRGELSPEQVEASVAALSWCMDHWWRDQYQMSQRQQNESTIPRLPIADINQISSEFVTGRAQAWKWCDAFRTSKSVQVESDCWKHCVTYVEQHKSGHNTKSTLRHGERAVLVKVFQTWKLYTTCDRLHKRGNPRDIDTSVRAAAICEIMLLSMALLAIATDSSQIGSSEVNKALEIELS</sequence>
<keyword evidence="2" id="KW-1185">Reference proteome</keyword>
<dbReference type="RefSeq" id="XP_033581357.1">
    <property type="nucleotide sequence ID" value="XM_033725125.1"/>
</dbReference>
<dbReference type="Proteomes" id="UP000504636">
    <property type="component" value="Unplaced"/>
</dbReference>
<evidence type="ECO:0000313" key="2">
    <source>
        <dbReference type="Proteomes" id="UP000504636"/>
    </source>
</evidence>
<name>A0A6A6Z118_9PEZI</name>